<dbReference type="EMBL" id="CM056817">
    <property type="protein sequence ID" value="KAJ8621242.1"/>
    <property type="molecule type" value="Genomic_DNA"/>
</dbReference>
<comment type="caution">
    <text evidence="1">The sequence shown here is derived from an EMBL/GenBank/DDBJ whole genome shotgun (WGS) entry which is preliminary data.</text>
</comment>
<evidence type="ECO:0000313" key="2">
    <source>
        <dbReference type="Proteomes" id="UP001234297"/>
    </source>
</evidence>
<accession>A0ACC2KKE3</accession>
<sequence>MGDTDLGNSLNDSAAISFSGKVMFAGIILLFLSVVFIIFLHLYTKWYWGRNGTAARSQSRRRFVFGGDRDSVLAPRRGLEPSLIQSLPVVLFNPSEFKEGLECAVCLCELAEGEKARLLPICNHGFHLECIDMWFQSHSTCPLCRNVVASSDSSSSPESDEEEIPVPELNSAVGHSTESPNFPTNILFWGTQDQVSTGVSLAVEEAPSSSTSASPPTKSEGNGMLVIDVPRQLTDSFSFPSSSSIGFPEEELKSPTAATRLRSLKRLLSREKRVIPSSPTGADVEQGGNAQSTKAPSDP</sequence>
<name>A0ACC2KKE3_PERAE</name>
<proteinExistence type="predicted"/>
<reference evidence="1 2" key="1">
    <citation type="journal article" date="2022" name="Hortic Res">
        <title>A haplotype resolved chromosomal level avocado genome allows analysis of novel avocado genes.</title>
        <authorList>
            <person name="Nath O."/>
            <person name="Fletcher S.J."/>
            <person name="Hayward A."/>
            <person name="Shaw L.M."/>
            <person name="Masouleh A.K."/>
            <person name="Furtado A."/>
            <person name="Henry R.J."/>
            <person name="Mitter N."/>
        </authorList>
    </citation>
    <scope>NUCLEOTIDE SEQUENCE [LARGE SCALE GENOMIC DNA]</scope>
    <source>
        <strain evidence="2">cv. Hass</strain>
    </source>
</reference>
<protein>
    <submittedName>
        <fullName evidence="1">Uncharacterized protein</fullName>
    </submittedName>
</protein>
<keyword evidence="2" id="KW-1185">Reference proteome</keyword>
<evidence type="ECO:0000313" key="1">
    <source>
        <dbReference type="EMBL" id="KAJ8621242.1"/>
    </source>
</evidence>
<dbReference type="Proteomes" id="UP001234297">
    <property type="component" value="Chromosome 9"/>
</dbReference>
<gene>
    <name evidence="1" type="ORF">MRB53_029771</name>
</gene>
<organism evidence="1 2">
    <name type="scientific">Persea americana</name>
    <name type="common">Avocado</name>
    <dbReference type="NCBI Taxonomy" id="3435"/>
    <lineage>
        <taxon>Eukaryota</taxon>
        <taxon>Viridiplantae</taxon>
        <taxon>Streptophyta</taxon>
        <taxon>Embryophyta</taxon>
        <taxon>Tracheophyta</taxon>
        <taxon>Spermatophyta</taxon>
        <taxon>Magnoliopsida</taxon>
        <taxon>Magnoliidae</taxon>
        <taxon>Laurales</taxon>
        <taxon>Lauraceae</taxon>
        <taxon>Persea</taxon>
    </lineage>
</organism>